<dbReference type="Gene3D" id="1.20.120.580">
    <property type="entry name" value="bsu32300-like"/>
    <property type="match status" value="1"/>
</dbReference>
<accession>E6WZC6</accession>
<dbReference type="KEGG" id="nsa:Nitsa_1387"/>
<dbReference type="GO" id="GO:0110001">
    <property type="term" value="C:toxin-antitoxin complex"/>
    <property type="evidence" value="ECO:0007669"/>
    <property type="project" value="InterPro"/>
</dbReference>
<dbReference type="InterPro" id="IPR052379">
    <property type="entry name" value="Type_VII_TA_RNase"/>
</dbReference>
<dbReference type="EMBL" id="CP002452">
    <property type="protein sequence ID" value="ADV46638.1"/>
    <property type="molecule type" value="Genomic_DNA"/>
</dbReference>
<evidence type="ECO:0000256" key="2">
    <source>
        <dbReference type="ARBA" id="ARBA00022722"/>
    </source>
</evidence>
<evidence type="ECO:0000313" key="5">
    <source>
        <dbReference type="EMBL" id="ADV46638.1"/>
    </source>
</evidence>
<evidence type="ECO:0000256" key="1">
    <source>
        <dbReference type="ARBA" id="ARBA00022649"/>
    </source>
</evidence>
<dbReference type="AlphaFoldDB" id="E6WZC6"/>
<keyword evidence="2" id="KW-0540">Nuclease</keyword>
<dbReference type="PANTHER" id="PTHR33397:SF5">
    <property type="entry name" value="RNASE YUTE-RELATED"/>
    <property type="match status" value="1"/>
</dbReference>
<gene>
    <name evidence="5" type="ordered locus">Nitsa_1387</name>
</gene>
<dbReference type="eggNOG" id="COG2445">
    <property type="taxonomic scope" value="Bacteria"/>
</dbReference>
<evidence type="ECO:0000313" key="6">
    <source>
        <dbReference type="Proteomes" id="UP000008633"/>
    </source>
</evidence>
<protein>
    <recommendedName>
        <fullName evidence="7">DUF86 domain-containing protein</fullName>
    </recommendedName>
</protein>
<evidence type="ECO:0008006" key="7">
    <source>
        <dbReference type="Google" id="ProtNLM"/>
    </source>
</evidence>
<dbReference type="NCBIfam" id="NF047751">
    <property type="entry name" value="HepT_toxin"/>
    <property type="match status" value="1"/>
</dbReference>
<dbReference type="InterPro" id="IPR037038">
    <property type="entry name" value="HepT-like_sf"/>
</dbReference>
<dbReference type="InterPro" id="IPR008201">
    <property type="entry name" value="HepT-like"/>
</dbReference>
<sequence>MDFHDYLESCGETAERESRLLEELAGSGELSFLQRRAARSSLQILIENAIGKSRRILKHYNCPTVPKTGRDAASFLYETGVIDDELYRELSAAIGFRNAMIHDYMDFSEELLEEMVHSGRWRVLVDYLKWVPELTEVQVHRIEGFLL</sequence>
<dbReference type="GO" id="GO:0004540">
    <property type="term" value="F:RNA nuclease activity"/>
    <property type="evidence" value="ECO:0007669"/>
    <property type="project" value="InterPro"/>
</dbReference>
<reference evidence="5 6" key="1">
    <citation type="journal article" date="2011" name="Stand. Genomic Sci.">
        <title>Complete genome sequence of Nitratifractor salsuginis type strain (E9I37-1).</title>
        <authorList>
            <person name="Anderson I."/>
            <person name="Sikorski J."/>
            <person name="Zeytun A."/>
            <person name="Nolan M."/>
            <person name="Lapidus A."/>
            <person name="Lucas S."/>
            <person name="Hammon N."/>
            <person name="Deshpande S."/>
            <person name="Cheng J.F."/>
            <person name="Tapia R."/>
            <person name="Han C."/>
            <person name="Goodwin L."/>
            <person name="Pitluck S."/>
            <person name="Liolios K."/>
            <person name="Pagani I."/>
            <person name="Ivanova N."/>
            <person name="Huntemann M."/>
            <person name="Mavromatis K."/>
            <person name="Ovchinikova G."/>
            <person name="Pati A."/>
            <person name="Chen A."/>
            <person name="Palaniappan K."/>
            <person name="Land M."/>
            <person name="Hauser L."/>
            <person name="Brambilla E.M."/>
            <person name="Ngatchou-Djao O.D."/>
            <person name="Rohde M."/>
            <person name="Tindall B.J."/>
            <person name="Goker M."/>
            <person name="Detter J.C."/>
            <person name="Woyke T."/>
            <person name="Bristow J."/>
            <person name="Eisen J.A."/>
            <person name="Markowitz V."/>
            <person name="Hugenholtz P."/>
            <person name="Klenk H.P."/>
            <person name="Kyrpides N.C."/>
        </authorList>
    </citation>
    <scope>NUCLEOTIDE SEQUENCE [LARGE SCALE GENOMIC DNA]</scope>
    <source>
        <strain evidence="6">DSM 16511 / JCM 12458 / E9I37-1</strain>
    </source>
</reference>
<dbReference type="Proteomes" id="UP000008633">
    <property type="component" value="Chromosome"/>
</dbReference>
<keyword evidence="1" id="KW-1277">Toxin-antitoxin system</keyword>
<dbReference type="PANTHER" id="PTHR33397">
    <property type="entry name" value="UPF0331 PROTEIN YUTE"/>
    <property type="match status" value="1"/>
</dbReference>
<keyword evidence="3" id="KW-0378">Hydrolase</keyword>
<dbReference type="OrthoDB" id="5373123at2"/>
<dbReference type="GO" id="GO:0016787">
    <property type="term" value="F:hydrolase activity"/>
    <property type="evidence" value="ECO:0007669"/>
    <property type="project" value="UniProtKB-KW"/>
</dbReference>
<evidence type="ECO:0000256" key="4">
    <source>
        <dbReference type="ARBA" id="ARBA00024207"/>
    </source>
</evidence>
<dbReference type="HOGENOM" id="CLU_1766084_0_0_7"/>
<evidence type="ECO:0000256" key="3">
    <source>
        <dbReference type="ARBA" id="ARBA00022801"/>
    </source>
</evidence>
<dbReference type="STRING" id="749222.Nitsa_1387"/>
<keyword evidence="6" id="KW-1185">Reference proteome</keyword>
<proteinExistence type="inferred from homology"/>
<dbReference type="RefSeq" id="WP_013554328.1">
    <property type="nucleotide sequence ID" value="NC_014935.1"/>
</dbReference>
<organism evidence="5 6">
    <name type="scientific">Nitratifractor salsuginis (strain DSM 16511 / JCM 12458 / E9I37-1)</name>
    <dbReference type="NCBI Taxonomy" id="749222"/>
    <lineage>
        <taxon>Bacteria</taxon>
        <taxon>Pseudomonadati</taxon>
        <taxon>Campylobacterota</taxon>
        <taxon>Epsilonproteobacteria</taxon>
        <taxon>Campylobacterales</taxon>
        <taxon>Sulfurovaceae</taxon>
        <taxon>Nitratifractor</taxon>
    </lineage>
</organism>
<name>E6WZC6_NITSE</name>
<comment type="similarity">
    <text evidence="4">Belongs to the HepT RNase toxin family.</text>
</comment>
<reference evidence="6" key="2">
    <citation type="submission" date="2011-01" db="EMBL/GenBank/DDBJ databases">
        <title>The complete genome of Nitratifractor salsuginis DSM 16511.</title>
        <authorList>
            <consortium name="US DOE Joint Genome Institute (JGI-PGF)"/>
            <person name="Lucas S."/>
            <person name="Copeland A."/>
            <person name="Lapidus A."/>
            <person name="Bruce D."/>
            <person name="Goodwin L."/>
            <person name="Pitluck S."/>
            <person name="Kyrpides N."/>
            <person name="Mavromatis K."/>
            <person name="Ivanova N."/>
            <person name="Mikhailova N."/>
            <person name="Zeytun A."/>
            <person name="Detter J.C."/>
            <person name="Tapia R."/>
            <person name="Han C."/>
            <person name="Land M."/>
            <person name="Hauser L."/>
            <person name="Markowitz V."/>
            <person name="Cheng J.-F."/>
            <person name="Hugenholtz P."/>
            <person name="Woyke T."/>
            <person name="Wu D."/>
            <person name="Tindall B."/>
            <person name="Schuetze A."/>
            <person name="Brambilla E."/>
            <person name="Klenk H.-P."/>
            <person name="Eisen J.A."/>
        </authorList>
    </citation>
    <scope>NUCLEOTIDE SEQUENCE [LARGE SCALE GENOMIC DNA]</scope>
    <source>
        <strain evidence="6">DSM 16511 / JCM 12458 / E9I37-1</strain>
    </source>
</reference>
<dbReference type="Pfam" id="PF01934">
    <property type="entry name" value="HepT-like"/>
    <property type="match status" value="1"/>
</dbReference>